<evidence type="ECO:0000256" key="7">
    <source>
        <dbReference type="ARBA" id="ARBA00022927"/>
    </source>
</evidence>
<evidence type="ECO:0000256" key="1">
    <source>
        <dbReference type="ARBA" id="ARBA00004533"/>
    </source>
</evidence>
<evidence type="ECO:0000313" key="12">
    <source>
        <dbReference type="EMBL" id="VAW86008.1"/>
    </source>
</evidence>
<evidence type="ECO:0000256" key="5">
    <source>
        <dbReference type="ARBA" id="ARBA00022519"/>
    </source>
</evidence>
<keyword evidence="9" id="KW-0472">Membrane</keyword>
<keyword evidence="5" id="KW-0997">Cell inner membrane</keyword>
<evidence type="ECO:0000256" key="9">
    <source>
        <dbReference type="ARBA" id="ARBA00023136"/>
    </source>
</evidence>
<proteinExistence type="inferred from homology"/>
<dbReference type="InterPro" id="IPR049031">
    <property type="entry name" value="T2SSK_SAM-like_1st"/>
</dbReference>
<dbReference type="Gene3D" id="1.10.40.60">
    <property type="entry name" value="EpsJ-like"/>
    <property type="match status" value="2"/>
</dbReference>
<dbReference type="Pfam" id="PF21687">
    <property type="entry name" value="T2SSK_1st"/>
    <property type="match status" value="1"/>
</dbReference>
<gene>
    <name evidence="12" type="ORF">MNBD_GAMMA17-1104</name>
</gene>
<dbReference type="SUPFAM" id="SSF54523">
    <property type="entry name" value="Pili subunits"/>
    <property type="match status" value="1"/>
</dbReference>
<name>A0A3B0YY66_9ZZZZ</name>
<dbReference type="Gene3D" id="3.30.1300.30">
    <property type="entry name" value="GSPII I/J protein-like"/>
    <property type="match status" value="1"/>
</dbReference>
<feature type="domain" description="T2SS protein K second SAM-like" evidence="10">
    <location>
        <begin position="220"/>
        <end position="277"/>
    </location>
</feature>
<keyword evidence="7" id="KW-0653">Protein transport</keyword>
<evidence type="ECO:0000256" key="8">
    <source>
        <dbReference type="ARBA" id="ARBA00022989"/>
    </source>
</evidence>
<evidence type="ECO:0000256" key="2">
    <source>
        <dbReference type="ARBA" id="ARBA00007246"/>
    </source>
</evidence>
<evidence type="ECO:0000259" key="11">
    <source>
        <dbReference type="Pfam" id="PF21687"/>
    </source>
</evidence>
<comment type="subcellular location">
    <subcellularLocation>
        <location evidence="1">Cell inner membrane</location>
    </subcellularLocation>
</comment>
<dbReference type="AlphaFoldDB" id="A0A3B0YY66"/>
<dbReference type="InterPro" id="IPR005628">
    <property type="entry name" value="GspK"/>
</dbReference>
<dbReference type="InterPro" id="IPR045584">
    <property type="entry name" value="Pilin-like"/>
</dbReference>
<feature type="domain" description="T2SS protein K first SAM-like" evidence="11">
    <location>
        <begin position="102"/>
        <end position="216"/>
    </location>
</feature>
<accession>A0A3B0YY66</accession>
<dbReference type="InterPro" id="IPR038072">
    <property type="entry name" value="GspK_central_sf"/>
</dbReference>
<dbReference type="Pfam" id="PF03934">
    <property type="entry name" value="T2SSK"/>
    <property type="match status" value="1"/>
</dbReference>
<sequence>MRKTNQSGAALITAILITAIATIAAVSMASRQHLDIRRTTNVIESSQAYLFALGAEEWGKQMLVRDRQQNQVDHLAEDWATMLPPIDVEGGRIAGQIKDLQGRFNLNNLVTDLPSNPQGNQPASQQPSQLDVDRFQRLLRHLNLDDELVYAIIDWIDKDENVSIPGGAEDFTYLRFDPPYRTPNAMMASVSELLLINGITRDIYAILEPYVTVLPEYTAINVNTASVEILTALSSDWLAGDVDQLIDQRTPDGFQSVASFLASATATGKISGTEGLSVQTNYFIINAGSEFGRGRTSLYSLVVRDDNGKVEVAMRAQGVY</sequence>
<keyword evidence="8" id="KW-1133">Transmembrane helix</keyword>
<reference evidence="12" key="1">
    <citation type="submission" date="2018-06" db="EMBL/GenBank/DDBJ databases">
        <authorList>
            <person name="Zhirakovskaya E."/>
        </authorList>
    </citation>
    <scope>NUCLEOTIDE SEQUENCE</scope>
</reference>
<dbReference type="PANTHER" id="PTHR38831">
    <property type="entry name" value="TYPE II SECRETION SYSTEM PROTEIN K"/>
    <property type="match status" value="1"/>
</dbReference>
<dbReference type="NCBIfam" id="NF037980">
    <property type="entry name" value="T2SS_GspK"/>
    <property type="match status" value="1"/>
</dbReference>
<evidence type="ECO:0000256" key="4">
    <source>
        <dbReference type="ARBA" id="ARBA00022475"/>
    </source>
</evidence>
<organism evidence="12">
    <name type="scientific">hydrothermal vent metagenome</name>
    <dbReference type="NCBI Taxonomy" id="652676"/>
    <lineage>
        <taxon>unclassified sequences</taxon>
        <taxon>metagenomes</taxon>
        <taxon>ecological metagenomes</taxon>
    </lineage>
</organism>
<dbReference type="PIRSF" id="PIRSF002786">
    <property type="entry name" value="XcpX"/>
    <property type="match status" value="1"/>
</dbReference>
<keyword evidence="3" id="KW-0813">Transport</keyword>
<dbReference type="InterPro" id="IPR049179">
    <property type="entry name" value="T2SSK_SAM-like_2nd"/>
</dbReference>
<dbReference type="PANTHER" id="PTHR38831:SF1">
    <property type="entry name" value="TYPE II SECRETION SYSTEM PROTEIN K-RELATED"/>
    <property type="match status" value="1"/>
</dbReference>
<evidence type="ECO:0000256" key="6">
    <source>
        <dbReference type="ARBA" id="ARBA00022692"/>
    </source>
</evidence>
<keyword evidence="6" id="KW-0812">Transmembrane</keyword>
<dbReference type="GO" id="GO:0005886">
    <property type="term" value="C:plasma membrane"/>
    <property type="evidence" value="ECO:0007669"/>
    <property type="project" value="UniProtKB-SubCell"/>
</dbReference>
<evidence type="ECO:0000256" key="3">
    <source>
        <dbReference type="ARBA" id="ARBA00022448"/>
    </source>
</evidence>
<dbReference type="GO" id="GO:0009306">
    <property type="term" value="P:protein secretion"/>
    <property type="evidence" value="ECO:0007669"/>
    <property type="project" value="InterPro"/>
</dbReference>
<keyword evidence="4" id="KW-1003">Cell membrane</keyword>
<dbReference type="SUPFAM" id="SSF158544">
    <property type="entry name" value="GspK insert domain-like"/>
    <property type="match status" value="1"/>
</dbReference>
<comment type="similarity">
    <text evidence="2">Belongs to the GSP K family.</text>
</comment>
<protein>
    <submittedName>
        <fullName evidence="12">General secretion pathway protein K</fullName>
    </submittedName>
</protein>
<evidence type="ECO:0000259" key="10">
    <source>
        <dbReference type="Pfam" id="PF03934"/>
    </source>
</evidence>
<dbReference type="EMBL" id="UOFQ01000033">
    <property type="protein sequence ID" value="VAW86008.1"/>
    <property type="molecule type" value="Genomic_DNA"/>
</dbReference>